<organism evidence="1 2">
    <name type="scientific">Micromonospora fluostatini</name>
    <dbReference type="NCBI Taxonomy" id="1629071"/>
    <lineage>
        <taxon>Bacteria</taxon>
        <taxon>Bacillati</taxon>
        <taxon>Actinomycetota</taxon>
        <taxon>Actinomycetes</taxon>
        <taxon>Micromonosporales</taxon>
        <taxon>Micromonosporaceae</taxon>
        <taxon>Micromonospora</taxon>
    </lineage>
</organism>
<dbReference type="Proteomes" id="UP000295626">
    <property type="component" value="Unassembled WGS sequence"/>
</dbReference>
<comment type="caution">
    <text evidence="1">The sequence shown here is derived from an EMBL/GenBank/DDBJ whole genome shotgun (WGS) entry which is preliminary data.</text>
</comment>
<evidence type="ECO:0000313" key="1">
    <source>
        <dbReference type="EMBL" id="TDB98254.1"/>
    </source>
</evidence>
<evidence type="ECO:0008006" key="3">
    <source>
        <dbReference type="Google" id="ProtNLM"/>
    </source>
</evidence>
<sequence length="243" mass="24694">MDISVTTEAWTVENRSWLGSRDGTPYTESITLHVPSFTANLHYPDGFIPSGILLAKYTSGPNVGLWGPYAGATSESQTVTITGSPTGGTFTLTFDGETTAGIAYNASAAAVKDALAALPGVTGNDITVTGGPGPGTPFVVGFKGQFAGENVPQMTASGSGLTGGSTPAVTVTTTTAGGSGNTSGLDVPEGFLWNSTHLRAGGAERIGAPLLWRGVIRVNRLPANSGLDEAARTALAAKFRFKG</sequence>
<protein>
    <recommendedName>
        <fullName evidence="3">Phage tail protein</fullName>
    </recommendedName>
</protein>
<reference evidence="1 2" key="1">
    <citation type="submission" date="2019-02" db="EMBL/GenBank/DDBJ databases">
        <title>Draft genome sequences of novel Actinobacteria.</title>
        <authorList>
            <person name="Sahin N."/>
            <person name="Ay H."/>
            <person name="Saygin H."/>
        </authorList>
    </citation>
    <scope>NUCLEOTIDE SEQUENCE [LARGE SCALE GENOMIC DNA]</scope>
    <source>
        <strain evidence="1 2">JCM 30529</strain>
    </source>
</reference>
<accession>A0ABY2DMX6</accession>
<name>A0ABY2DMX6_9ACTN</name>
<proteinExistence type="predicted"/>
<gene>
    <name evidence="1" type="ORF">E1091_07850</name>
</gene>
<evidence type="ECO:0000313" key="2">
    <source>
        <dbReference type="Proteomes" id="UP000295626"/>
    </source>
</evidence>
<keyword evidence="2" id="KW-1185">Reference proteome</keyword>
<dbReference type="EMBL" id="SMKE01000206">
    <property type="protein sequence ID" value="TDB98254.1"/>
    <property type="molecule type" value="Genomic_DNA"/>
</dbReference>